<organism evidence="3 4">
    <name type="scientific">Asanoa ishikariensis</name>
    <dbReference type="NCBI Taxonomy" id="137265"/>
    <lineage>
        <taxon>Bacteria</taxon>
        <taxon>Bacillati</taxon>
        <taxon>Actinomycetota</taxon>
        <taxon>Actinomycetes</taxon>
        <taxon>Micromonosporales</taxon>
        <taxon>Micromonosporaceae</taxon>
        <taxon>Asanoa</taxon>
    </lineage>
</organism>
<dbReference type="RefSeq" id="WP_090788180.1">
    <property type="nucleotide sequence ID" value="NZ_BOND01000017.1"/>
</dbReference>
<dbReference type="EMBL" id="FNQB01000001">
    <property type="protein sequence ID" value="SDY72208.1"/>
    <property type="molecule type" value="Genomic_DNA"/>
</dbReference>
<dbReference type="STRING" id="137265.SAMN05421684_1213"/>
<gene>
    <name evidence="3" type="ORF">SAMN05421684_1213</name>
</gene>
<evidence type="ECO:0000259" key="2">
    <source>
        <dbReference type="SMART" id="SM00954"/>
    </source>
</evidence>
<evidence type="ECO:0000256" key="1">
    <source>
        <dbReference type="SAM" id="MobiDB-lite"/>
    </source>
</evidence>
<dbReference type="AlphaFoldDB" id="A0A1H3M7I2"/>
<dbReference type="Gene3D" id="3.30.460.10">
    <property type="entry name" value="Beta Polymerase, domain 2"/>
    <property type="match status" value="1"/>
</dbReference>
<keyword evidence="4" id="KW-1185">Reference proteome</keyword>
<evidence type="ECO:0000313" key="4">
    <source>
        <dbReference type="Proteomes" id="UP000199632"/>
    </source>
</evidence>
<dbReference type="PANTHER" id="PTHR41773:SF1">
    <property type="entry name" value="RELA_SPOT DOMAIN-CONTAINING PROTEIN"/>
    <property type="match status" value="1"/>
</dbReference>
<protein>
    <submittedName>
        <fullName evidence="3">PpGpp synthetase catalytic domain-containing protein (RelA/SpoT-type nucleotidyltranferase)</fullName>
    </submittedName>
</protein>
<dbReference type="Proteomes" id="UP000199632">
    <property type="component" value="Unassembled WGS sequence"/>
</dbReference>
<feature type="region of interest" description="Disordered" evidence="1">
    <location>
        <begin position="354"/>
        <end position="401"/>
    </location>
</feature>
<dbReference type="CDD" id="cd05399">
    <property type="entry name" value="NT_Rel-Spo_like"/>
    <property type="match status" value="1"/>
</dbReference>
<reference evidence="4" key="1">
    <citation type="submission" date="2016-10" db="EMBL/GenBank/DDBJ databases">
        <authorList>
            <person name="Varghese N."/>
            <person name="Submissions S."/>
        </authorList>
    </citation>
    <scope>NUCLEOTIDE SEQUENCE [LARGE SCALE GENOMIC DNA]</scope>
    <source>
        <strain evidence="4">DSM 44718</strain>
    </source>
</reference>
<name>A0A1H3M7I2_9ACTN</name>
<feature type="domain" description="RelA/SpoT" evidence="2">
    <location>
        <begin position="47"/>
        <end position="169"/>
    </location>
</feature>
<evidence type="ECO:0000313" key="3">
    <source>
        <dbReference type="EMBL" id="SDY72208.1"/>
    </source>
</evidence>
<dbReference type="Pfam" id="PF04607">
    <property type="entry name" value="RelA_SpoT"/>
    <property type="match status" value="1"/>
</dbReference>
<dbReference type="PANTHER" id="PTHR41773">
    <property type="entry name" value="GTP PYROPHOSPHATASE-RELATED"/>
    <property type="match status" value="1"/>
</dbReference>
<dbReference type="InterPro" id="IPR043519">
    <property type="entry name" value="NT_sf"/>
</dbReference>
<dbReference type="Gene3D" id="1.10.287.860">
    <property type="entry name" value="Nucleotidyltransferase"/>
    <property type="match status" value="1"/>
</dbReference>
<dbReference type="InterPro" id="IPR007685">
    <property type="entry name" value="RelA_SpoT"/>
</dbReference>
<dbReference type="OrthoDB" id="9789634at2"/>
<accession>A0A1H3M7I2</accession>
<dbReference type="GO" id="GO:0015969">
    <property type="term" value="P:guanosine tetraphosphate metabolic process"/>
    <property type="evidence" value="ECO:0007669"/>
    <property type="project" value="InterPro"/>
</dbReference>
<dbReference type="SUPFAM" id="SSF81301">
    <property type="entry name" value="Nucleotidyltransferase"/>
    <property type="match status" value="1"/>
</dbReference>
<sequence>MEDRTVSKLRVQYESDWPRYQRFADALRILLDSLCRETDIEIDSVEARAKDGKSVAEKLRRKTYKDLDSLTDKIGVRVITRYLGDVEEVTQLVEREFEIVEAVHHGRGNVATFGYSSEHMLIRLREPRSSLPEWSDYKDLVAELQVRSILQHAWALISHSLEYKTESEVPEDGRRKLYRVAAMLETSDELFDDFRESVTSTRKLYRSKEGRAEWRRLPVDRDALREMWSKLPIRQLHDAAESAGWRSDSDTKSMIDLWSTPDRQTDTSGLWENSVSRLVTALRRGGIETLGELADLMTRAANDKQWLAGFREESSTYTPWAVAPDIVLLYLISEGGDGELERIARRSGLADDLTNAADRYGKRQATQPDRSTRDRRPAKASQPPRQIKPRDQEPATQSEDP</sequence>
<proteinExistence type="predicted"/>
<dbReference type="SMART" id="SM00954">
    <property type="entry name" value="RelA_SpoT"/>
    <property type="match status" value="1"/>
</dbReference>